<dbReference type="Proteomes" id="UP000255124">
    <property type="component" value="Unassembled WGS sequence"/>
</dbReference>
<dbReference type="RefSeq" id="WP_115595696.1">
    <property type="nucleotide sequence ID" value="NZ_UFTA01000002.1"/>
</dbReference>
<dbReference type="Pfam" id="PF10727">
    <property type="entry name" value="Rossmann-like"/>
    <property type="match status" value="1"/>
</dbReference>
<dbReference type="EMBL" id="UFTA01000002">
    <property type="protein sequence ID" value="SUU93148.1"/>
    <property type="molecule type" value="Genomic_DNA"/>
</dbReference>
<proteinExistence type="predicted"/>
<name>A0A380WVS7_9FIRM</name>
<reference evidence="3 4" key="1">
    <citation type="submission" date="2018-06" db="EMBL/GenBank/DDBJ databases">
        <authorList>
            <consortium name="Pathogen Informatics"/>
            <person name="Doyle S."/>
        </authorList>
    </citation>
    <scope>NUCLEOTIDE SEQUENCE [LARGE SCALE GENOMIC DNA]</scope>
    <source>
        <strain evidence="3 4">NCTC9810</strain>
    </source>
</reference>
<dbReference type="Pfam" id="PF10728">
    <property type="entry name" value="DUF2520"/>
    <property type="match status" value="1"/>
</dbReference>
<gene>
    <name evidence="3" type="ORF">NCTC9810_01498</name>
</gene>
<protein>
    <submittedName>
        <fullName evidence="3">Uncharacterized conserved protein</fullName>
    </submittedName>
</protein>
<dbReference type="InterPro" id="IPR036291">
    <property type="entry name" value="NAD(P)-bd_dom_sf"/>
</dbReference>
<dbReference type="InterPro" id="IPR018931">
    <property type="entry name" value="DUF2520"/>
</dbReference>
<feature type="domain" description="DUF2520" evidence="2">
    <location>
        <begin position="134"/>
        <end position="248"/>
    </location>
</feature>
<feature type="domain" description="Putative oxidoreductase/dehydrogenase Rossmann-like" evidence="1">
    <location>
        <begin position="3"/>
        <end position="103"/>
    </location>
</feature>
<dbReference type="InterPro" id="IPR008927">
    <property type="entry name" value="6-PGluconate_DH-like_C_sf"/>
</dbReference>
<accession>A0A380WVS7</accession>
<dbReference type="AlphaFoldDB" id="A0A380WVS7"/>
<evidence type="ECO:0000313" key="3">
    <source>
        <dbReference type="EMBL" id="SUU93148.1"/>
    </source>
</evidence>
<dbReference type="OrthoDB" id="9810755at2"/>
<dbReference type="PANTHER" id="PTHR40459">
    <property type="entry name" value="CONSERVED HYPOTHETICAL ALANINE AND LEUCINE RICH PROTEIN"/>
    <property type="match status" value="1"/>
</dbReference>
<dbReference type="PANTHER" id="PTHR40459:SF1">
    <property type="entry name" value="CONSERVED HYPOTHETICAL ALANINE AND LEUCINE RICH PROTEIN"/>
    <property type="match status" value="1"/>
</dbReference>
<dbReference type="Gene3D" id="3.40.50.720">
    <property type="entry name" value="NAD(P)-binding Rossmann-like Domain"/>
    <property type="match status" value="1"/>
</dbReference>
<evidence type="ECO:0000259" key="2">
    <source>
        <dbReference type="Pfam" id="PF10728"/>
    </source>
</evidence>
<dbReference type="SUPFAM" id="SSF51735">
    <property type="entry name" value="NAD(P)-binding Rossmann-fold domains"/>
    <property type="match status" value="1"/>
</dbReference>
<dbReference type="InterPro" id="IPR019665">
    <property type="entry name" value="OxRdtase/DH_put_Rossmann_dom"/>
</dbReference>
<sequence>MYKAAIIGAGKVGTSLGLYFFDNNHISLEGYYSKSKKSADYSAGLTNTKSFKNLKELVDNCNIIFITTTDDQILNVWENLKKYNIAGKIICHCSGSLNSQIFSRNKLDFHPISMHPMLAFSSKENSYKDLDGSFFTLEGDKKALEIFTKNLDRLGNPYKIITTKDKSGYHLSTVCISNMVVGLSYMAEKILRFYGFTDKESLEALESLAKKNMDNIFAKGVVNSLTGPIERADINTISSHIKYLKENDIYIEKEVYLDISLLLIEIAKEKNPNRNYDNLRSKLEKEKGEN</sequence>
<organism evidence="3 4">
    <name type="scientific">Anaerococcus octavius</name>
    <dbReference type="NCBI Taxonomy" id="54007"/>
    <lineage>
        <taxon>Bacteria</taxon>
        <taxon>Bacillati</taxon>
        <taxon>Bacillota</taxon>
        <taxon>Tissierellia</taxon>
        <taxon>Tissierellales</taxon>
        <taxon>Peptoniphilaceae</taxon>
        <taxon>Anaerococcus</taxon>
    </lineage>
</organism>
<dbReference type="InterPro" id="IPR037108">
    <property type="entry name" value="TM1727-like_C_sf"/>
</dbReference>
<dbReference type="SUPFAM" id="SSF48179">
    <property type="entry name" value="6-phosphogluconate dehydrogenase C-terminal domain-like"/>
    <property type="match status" value="1"/>
</dbReference>
<dbReference type="Gene3D" id="1.10.1040.20">
    <property type="entry name" value="ProC-like, C-terminal domain"/>
    <property type="match status" value="1"/>
</dbReference>
<evidence type="ECO:0000313" key="4">
    <source>
        <dbReference type="Proteomes" id="UP000255124"/>
    </source>
</evidence>
<evidence type="ECO:0000259" key="1">
    <source>
        <dbReference type="Pfam" id="PF10727"/>
    </source>
</evidence>